<dbReference type="PANTHER" id="PTHR30204:SF69">
    <property type="entry name" value="MERR-FAMILY TRANSCRIPTIONAL REGULATOR"/>
    <property type="match status" value="1"/>
</dbReference>
<dbReference type="Pfam" id="PF06445">
    <property type="entry name" value="GyrI-like"/>
    <property type="match status" value="1"/>
</dbReference>
<dbReference type="SMART" id="SM00422">
    <property type="entry name" value="HTH_MERR"/>
    <property type="match status" value="1"/>
</dbReference>
<evidence type="ECO:0000259" key="5">
    <source>
        <dbReference type="PROSITE" id="PS50937"/>
    </source>
</evidence>
<dbReference type="EMBL" id="BAAACZ010000003">
    <property type="protein sequence ID" value="GAA0451641.1"/>
    <property type="molecule type" value="Genomic_DNA"/>
</dbReference>
<comment type="caution">
    <text evidence="6">The sequence shown here is derived from an EMBL/GenBank/DDBJ whole genome shotgun (WGS) entry which is preliminary data.</text>
</comment>
<name>A0ABN0ZL74_9BACI</name>
<dbReference type="Gene3D" id="3.20.80.10">
    <property type="entry name" value="Regulatory factor, effector binding domain"/>
    <property type="match status" value="1"/>
</dbReference>
<dbReference type="CDD" id="cd01107">
    <property type="entry name" value="HTH_BmrR"/>
    <property type="match status" value="1"/>
</dbReference>
<gene>
    <name evidence="6" type="ORF">GCM10008935_02740</name>
</gene>
<keyword evidence="1" id="KW-0678">Repressor</keyword>
<feature type="domain" description="HTH merR-type" evidence="5">
    <location>
        <begin position="4"/>
        <end position="74"/>
    </location>
</feature>
<evidence type="ECO:0000256" key="1">
    <source>
        <dbReference type="ARBA" id="ARBA00022491"/>
    </source>
</evidence>
<sequence length="275" mass="32652">MKDRFTIGEIAKLHNISVKTLRYYDEIELFKPIEVDQHNNYRYYSTAQFEHLNTINYLRNLGVPLKEIKKQFDEPDLDYFLNILKKQQQVTAERIRDLQNINERVINRINELEWAKSNHQYGIPFIKDINERQIIQLNKKISSHPELELSIRKLENIARLKSSIFIGSVGVTLPIEQIKNNNFKEYNSIFLLVEEENIAPDFKTTLPSGQYACIYCNEERIHSSQYYDKLLEFIENNHLKINGDAIERTIIDHYMTHKPEEYFSEIQIPITRPSS</sequence>
<protein>
    <submittedName>
        <fullName evidence="6">MerR family transcriptional regulator</fullName>
    </submittedName>
</protein>
<dbReference type="RefSeq" id="WP_343781280.1">
    <property type="nucleotide sequence ID" value="NZ_BAAACZ010000003.1"/>
</dbReference>
<dbReference type="Pfam" id="PF13411">
    <property type="entry name" value="MerR_1"/>
    <property type="match status" value="1"/>
</dbReference>
<keyword evidence="7" id="KW-1185">Reference proteome</keyword>
<dbReference type="PANTHER" id="PTHR30204">
    <property type="entry name" value="REDOX-CYCLING DRUG-SENSING TRANSCRIPTIONAL ACTIVATOR SOXR"/>
    <property type="match status" value="1"/>
</dbReference>
<evidence type="ECO:0000313" key="7">
    <source>
        <dbReference type="Proteomes" id="UP001500740"/>
    </source>
</evidence>
<dbReference type="SUPFAM" id="SSF55136">
    <property type="entry name" value="Probable bacterial effector-binding domain"/>
    <property type="match status" value="1"/>
</dbReference>
<keyword evidence="2" id="KW-0805">Transcription regulation</keyword>
<dbReference type="SUPFAM" id="SSF46955">
    <property type="entry name" value="Putative DNA-binding domain"/>
    <property type="match status" value="1"/>
</dbReference>
<dbReference type="InterPro" id="IPR000551">
    <property type="entry name" value="MerR-type_HTH_dom"/>
</dbReference>
<evidence type="ECO:0000313" key="6">
    <source>
        <dbReference type="EMBL" id="GAA0451641.1"/>
    </source>
</evidence>
<dbReference type="InterPro" id="IPR047057">
    <property type="entry name" value="MerR_fam"/>
</dbReference>
<reference evidence="6 7" key="1">
    <citation type="journal article" date="2019" name="Int. J. Syst. Evol. Microbiol.">
        <title>The Global Catalogue of Microorganisms (GCM) 10K type strain sequencing project: providing services to taxonomists for standard genome sequencing and annotation.</title>
        <authorList>
            <consortium name="The Broad Institute Genomics Platform"/>
            <consortium name="The Broad Institute Genome Sequencing Center for Infectious Disease"/>
            <person name="Wu L."/>
            <person name="Ma J."/>
        </authorList>
    </citation>
    <scope>NUCLEOTIDE SEQUENCE [LARGE SCALE GENOMIC DNA]</scope>
    <source>
        <strain evidence="6 7">JCM 14193</strain>
    </source>
</reference>
<dbReference type="PROSITE" id="PS50937">
    <property type="entry name" value="HTH_MERR_2"/>
    <property type="match status" value="1"/>
</dbReference>
<dbReference type="InterPro" id="IPR009061">
    <property type="entry name" value="DNA-bd_dom_put_sf"/>
</dbReference>
<accession>A0ABN0ZL74</accession>
<dbReference type="InterPro" id="IPR011256">
    <property type="entry name" value="Reg_factor_effector_dom_sf"/>
</dbReference>
<proteinExistence type="predicted"/>
<keyword evidence="3" id="KW-0238">DNA-binding</keyword>
<dbReference type="Gene3D" id="1.10.1660.10">
    <property type="match status" value="1"/>
</dbReference>
<evidence type="ECO:0000256" key="3">
    <source>
        <dbReference type="ARBA" id="ARBA00023125"/>
    </source>
</evidence>
<organism evidence="6 7">
    <name type="scientific">Alkalibacillus silvisoli</name>
    <dbReference type="NCBI Taxonomy" id="392823"/>
    <lineage>
        <taxon>Bacteria</taxon>
        <taxon>Bacillati</taxon>
        <taxon>Bacillota</taxon>
        <taxon>Bacilli</taxon>
        <taxon>Bacillales</taxon>
        <taxon>Bacillaceae</taxon>
        <taxon>Alkalibacillus</taxon>
    </lineage>
</organism>
<dbReference type="Proteomes" id="UP001500740">
    <property type="component" value="Unassembled WGS sequence"/>
</dbReference>
<evidence type="ECO:0000256" key="4">
    <source>
        <dbReference type="ARBA" id="ARBA00023163"/>
    </source>
</evidence>
<keyword evidence="4" id="KW-0804">Transcription</keyword>
<dbReference type="InterPro" id="IPR029442">
    <property type="entry name" value="GyrI-like"/>
</dbReference>
<evidence type="ECO:0000256" key="2">
    <source>
        <dbReference type="ARBA" id="ARBA00023015"/>
    </source>
</evidence>